<gene>
    <name evidence="3" type="ORF">EDC91_1463</name>
</gene>
<dbReference type="Gene3D" id="3.40.50.2000">
    <property type="entry name" value="Glycogen Phosphorylase B"/>
    <property type="match status" value="2"/>
</dbReference>
<sequence>MAMSKILGQKSKIFYWKRNRIEEVKNNYKELIDLHPVKACNCFIFYAKVFYYLLIYKIDIVNLYHIGKHVIIFSFLCKYLKIKTFIKLDMALDTVATIDSWFKKNNLRSKSIRAMINNVSLITVEEDVVLNKLTDIDKVFKKIERFNNSLYEKTVKDLEIKEKKKIFLIVGRIGAYQKNHELILDALKNIRDFKGWKFVFVGNVEDKFYELVNEFECDGVNFIGNKNREELFKLYSESSVFVMTSRWEGFSLALLESAYMGCYVISTDVGGVMAITNKGQYGEVINQNDVDSLCLALKKIIDGHNDIQSNLNERITYVRANFNLEKNLRKIDWQKI</sequence>
<feature type="domain" description="Glycosyl transferase family 1" evidence="2">
    <location>
        <begin position="153"/>
        <end position="306"/>
    </location>
</feature>
<dbReference type="InterPro" id="IPR001296">
    <property type="entry name" value="Glyco_trans_1"/>
</dbReference>
<keyword evidence="4" id="KW-1185">Reference proteome</keyword>
<evidence type="ECO:0000313" key="3">
    <source>
        <dbReference type="EMBL" id="TCN77391.1"/>
    </source>
</evidence>
<dbReference type="PANTHER" id="PTHR46401:SF2">
    <property type="entry name" value="GLYCOSYLTRANSFERASE WBBK-RELATED"/>
    <property type="match status" value="1"/>
</dbReference>
<comment type="caution">
    <text evidence="3">The sequence shown here is derived from an EMBL/GenBank/DDBJ whole genome shotgun (WGS) entry which is preliminary data.</text>
</comment>
<dbReference type="Pfam" id="PF00534">
    <property type="entry name" value="Glycos_transf_1"/>
    <property type="match status" value="1"/>
</dbReference>
<keyword evidence="1 3" id="KW-0808">Transferase</keyword>
<dbReference type="PANTHER" id="PTHR46401">
    <property type="entry name" value="GLYCOSYLTRANSFERASE WBBK-RELATED"/>
    <property type="match status" value="1"/>
</dbReference>
<dbReference type="SUPFAM" id="SSF53756">
    <property type="entry name" value="UDP-Glycosyltransferase/glycogen phosphorylase"/>
    <property type="match status" value="1"/>
</dbReference>
<dbReference type="EMBL" id="SLWF01000046">
    <property type="protein sequence ID" value="TCN77391.1"/>
    <property type="molecule type" value="Genomic_DNA"/>
</dbReference>
<dbReference type="AlphaFoldDB" id="A0A4V2RRG5"/>
<evidence type="ECO:0000256" key="1">
    <source>
        <dbReference type="ARBA" id="ARBA00022679"/>
    </source>
</evidence>
<organism evidence="3 4">
    <name type="scientific">Shewanella fodinae</name>
    <dbReference type="NCBI Taxonomy" id="552357"/>
    <lineage>
        <taxon>Bacteria</taxon>
        <taxon>Pseudomonadati</taxon>
        <taxon>Pseudomonadota</taxon>
        <taxon>Gammaproteobacteria</taxon>
        <taxon>Alteromonadales</taxon>
        <taxon>Shewanellaceae</taxon>
        <taxon>Shewanella</taxon>
    </lineage>
</organism>
<protein>
    <submittedName>
        <fullName evidence="3">Glycosyltransferase involved in cell wall biosynthesis</fullName>
    </submittedName>
</protein>
<evidence type="ECO:0000313" key="4">
    <source>
        <dbReference type="Proteomes" id="UP000294832"/>
    </source>
</evidence>
<dbReference type="Proteomes" id="UP000294832">
    <property type="component" value="Unassembled WGS sequence"/>
</dbReference>
<evidence type="ECO:0000259" key="2">
    <source>
        <dbReference type="Pfam" id="PF00534"/>
    </source>
</evidence>
<dbReference type="GO" id="GO:0016757">
    <property type="term" value="F:glycosyltransferase activity"/>
    <property type="evidence" value="ECO:0007669"/>
    <property type="project" value="InterPro"/>
</dbReference>
<reference evidence="3 4" key="1">
    <citation type="submission" date="2019-03" db="EMBL/GenBank/DDBJ databases">
        <title>Freshwater and sediment microbial communities from various areas in North America, analyzing microbe dynamics in response to fracking.</title>
        <authorList>
            <person name="Lamendella R."/>
        </authorList>
    </citation>
    <scope>NUCLEOTIDE SEQUENCE [LARGE SCALE GENOMIC DNA]</scope>
    <source>
        <strain evidence="3 4">74A</strain>
    </source>
</reference>
<dbReference type="GO" id="GO:0009103">
    <property type="term" value="P:lipopolysaccharide biosynthetic process"/>
    <property type="evidence" value="ECO:0007669"/>
    <property type="project" value="TreeGrafter"/>
</dbReference>
<dbReference type="CDD" id="cd03801">
    <property type="entry name" value="GT4_PimA-like"/>
    <property type="match status" value="1"/>
</dbReference>
<accession>A0A4V2RRG5</accession>
<proteinExistence type="predicted"/>
<name>A0A4V2RRG5_9GAMM</name>